<proteinExistence type="inferred from homology"/>
<dbReference type="PANTHER" id="PTHR30001:SF1">
    <property type="entry name" value="RIBONUCLEASE E_G-LIKE PROTEIN, CHLOROPLASTIC"/>
    <property type="match status" value="1"/>
</dbReference>
<dbReference type="InterPro" id="IPR019307">
    <property type="entry name" value="RNA-bd_AU-1/RNase_E/G"/>
</dbReference>
<name>A8ZW09_DESOH</name>
<dbReference type="STRING" id="96561.Dole_2439"/>
<sequence>MTDKILINAVDTEECRIARVKDNRLCEFHLETTSRVTTKSNIYKGLVARVEPSLQAVFVDYGEERHGFLQKHDIHTDYFQDSKVDGSIRDLIKPGQEMLVQVVKDPIMHKGAALTTFLSIPGRFCVLMPGSVTKGVSKQIEDEEERKRLKEIVSGLRVPENFGVILRTAAKGAAKTVIAKDLSYLMRLWKTIKKEGMNQKAPAAIHKERDFAVRAIRDYLTADIQEILIDEPAVHQEVKDFVALVSPKHAKIVRLYQGAKPIFTKHELESQIESIFENRVQLPSGGSIVLTQTEALVSIDVNSGKSRQKHSIEETALQTNLEAAEEIARQLRLRDMGGLIVIDFIDMKPRKNNAAVERALKAHVKEDKARTDVGKISKFGLLEMSRQRLRQSIETSSMVTCGHCGGRGYVMATEKLGINVLRRLRLESLKHRGVAVTATVPAVVADYLLNKKRTELLELEARRDLAITITGDPAMHLGESDIRFEGKPNGSADGETDLS</sequence>
<evidence type="ECO:0000256" key="16">
    <source>
        <dbReference type="ARBA" id="ARBA00022884"/>
    </source>
</evidence>
<keyword evidence="11" id="KW-0479">Metal-binding</keyword>
<accession>A8ZW09</accession>
<dbReference type="PROSITE" id="PS50126">
    <property type="entry name" value="S1"/>
    <property type="match status" value="1"/>
</dbReference>
<keyword evidence="7" id="KW-0997">Cell inner membrane</keyword>
<dbReference type="GO" id="GO:0008033">
    <property type="term" value="P:tRNA processing"/>
    <property type="evidence" value="ECO:0007669"/>
    <property type="project" value="UniProtKB-KW"/>
</dbReference>
<keyword evidence="6" id="KW-0963">Cytoplasm</keyword>
<dbReference type="PANTHER" id="PTHR30001">
    <property type="entry name" value="RIBONUCLEASE"/>
    <property type="match status" value="1"/>
</dbReference>
<protein>
    <recommendedName>
        <fullName evidence="4">Ribonuclease G</fullName>
    </recommendedName>
</protein>
<evidence type="ECO:0000256" key="8">
    <source>
        <dbReference type="ARBA" id="ARBA00022552"/>
    </source>
</evidence>
<keyword evidence="21" id="KW-1185">Reference proteome</keyword>
<dbReference type="InterPro" id="IPR012340">
    <property type="entry name" value="NA-bd_OB-fold"/>
</dbReference>
<keyword evidence="15" id="KW-0460">Magnesium</keyword>
<dbReference type="GO" id="GO:0004540">
    <property type="term" value="F:RNA nuclease activity"/>
    <property type="evidence" value="ECO:0007669"/>
    <property type="project" value="InterPro"/>
</dbReference>
<dbReference type="GO" id="GO:0046872">
    <property type="term" value="F:metal ion binding"/>
    <property type="evidence" value="ECO:0007669"/>
    <property type="project" value="UniProtKB-KW"/>
</dbReference>
<keyword evidence="17" id="KW-0472">Membrane</keyword>
<dbReference type="EMBL" id="CP000859">
    <property type="protein sequence ID" value="ABW68243.1"/>
    <property type="molecule type" value="Genomic_DNA"/>
</dbReference>
<evidence type="ECO:0000256" key="17">
    <source>
        <dbReference type="ARBA" id="ARBA00023136"/>
    </source>
</evidence>
<dbReference type="RefSeq" id="WP_012175855.1">
    <property type="nucleotide sequence ID" value="NC_009943.1"/>
</dbReference>
<evidence type="ECO:0000313" key="20">
    <source>
        <dbReference type="EMBL" id="ABW68243.1"/>
    </source>
</evidence>
<dbReference type="OrthoDB" id="9804278at2"/>
<evidence type="ECO:0000256" key="1">
    <source>
        <dbReference type="ARBA" id="ARBA00001946"/>
    </source>
</evidence>
<keyword evidence="9" id="KW-0819">tRNA processing</keyword>
<dbReference type="AlphaFoldDB" id="A8ZW09"/>
<evidence type="ECO:0000256" key="7">
    <source>
        <dbReference type="ARBA" id="ARBA00022519"/>
    </source>
</evidence>
<evidence type="ECO:0000256" key="3">
    <source>
        <dbReference type="ARBA" id="ARBA00005663"/>
    </source>
</evidence>
<feature type="region of interest" description="Disordered" evidence="18">
    <location>
        <begin position="479"/>
        <end position="499"/>
    </location>
</feature>
<dbReference type="NCBIfam" id="TIGR00757">
    <property type="entry name" value="RNaseEG"/>
    <property type="match status" value="1"/>
</dbReference>
<dbReference type="Pfam" id="PF10150">
    <property type="entry name" value="RNase_E_G"/>
    <property type="match status" value="1"/>
</dbReference>
<dbReference type="InterPro" id="IPR003029">
    <property type="entry name" value="S1_domain"/>
</dbReference>
<evidence type="ECO:0000256" key="6">
    <source>
        <dbReference type="ARBA" id="ARBA00022490"/>
    </source>
</evidence>
<evidence type="ECO:0000256" key="4">
    <source>
        <dbReference type="ARBA" id="ARBA00017719"/>
    </source>
</evidence>
<keyword evidence="12" id="KW-0699">rRNA-binding</keyword>
<dbReference type="HOGENOM" id="CLU_003468_5_3_7"/>
<keyword evidence="10" id="KW-0540">Nuclease</keyword>
<keyword evidence="13" id="KW-0255">Endonuclease</keyword>
<evidence type="ECO:0000256" key="11">
    <source>
        <dbReference type="ARBA" id="ARBA00022723"/>
    </source>
</evidence>
<dbReference type="SMART" id="SM00316">
    <property type="entry name" value="S1"/>
    <property type="match status" value="1"/>
</dbReference>
<keyword evidence="16" id="KW-0694">RNA-binding</keyword>
<evidence type="ECO:0000256" key="18">
    <source>
        <dbReference type="SAM" id="MobiDB-lite"/>
    </source>
</evidence>
<evidence type="ECO:0000256" key="12">
    <source>
        <dbReference type="ARBA" id="ARBA00022730"/>
    </source>
</evidence>
<keyword evidence="14" id="KW-0378">Hydrolase</keyword>
<dbReference type="Proteomes" id="UP000008561">
    <property type="component" value="Chromosome"/>
</dbReference>
<keyword evidence="5" id="KW-1003">Cell membrane</keyword>
<organism evidence="20 21">
    <name type="scientific">Desulfosudis oleivorans (strain DSM 6200 / JCM 39069 / Hxd3)</name>
    <name type="common">Desulfococcus oleovorans</name>
    <dbReference type="NCBI Taxonomy" id="96561"/>
    <lineage>
        <taxon>Bacteria</taxon>
        <taxon>Pseudomonadati</taxon>
        <taxon>Thermodesulfobacteriota</taxon>
        <taxon>Desulfobacteria</taxon>
        <taxon>Desulfobacterales</taxon>
        <taxon>Desulfosudaceae</taxon>
        <taxon>Desulfosudis</taxon>
    </lineage>
</organism>
<dbReference type="Gene3D" id="3.40.1260.20">
    <property type="entry name" value="Ribonuclease E, catalytic domain"/>
    <property type="match status" value="1"/>
</dbReference>
<dbReference type="Pfam" id="PF20833">
    <property type="entry name" value="RNase_E_G_Thio"/>
    <property type="match status" value="1"/>
</dbReference>
<comment type="subcellular location">
    <subcellularLocation>
        <location evidence="2">Cytoplasm</location>
    </subcellularLocation>
</comment>
<keyword evidence="8" id="KW-0698">rRNA processing</keyword>
<evidence type="ECO:0000256" key="2">
    <source>
        <dbReference type="ARBA" id="ARBA00004496"/>
    </source>
</evidence>
<dbReference type="GO" id="GO:0004519">
    <property type="term" value="F:endonuclease activity"/>
    <property type="evidence" value="ECO:0007669"/>
    <property type="project" value="UniProtKB-KW"/>
</dbReference>
<feature type="domain" description="S1 motif" evidence="19">
    <location>
        <begin position="40"/>
        <end position="117"/>
    </location>
</feature>
<dbReference type="GO" id="GO:0019843">
    <property type="term" value="F:rRNA binding"/>
    <property type="evidence" value="ECO:0007669"/>
    <property type="project" value="UniProtKB-KW"/>
</dbReference>
<evidence type="ECO:0000256" key="15">
    <source>
        <dbReference type="ARBA" id="ARBA00022842"/>
    </source>
</evidence>
<dbReference type="KEGG" id="dol:Dole_2439"/>
<dbReference type="InterPro" id="IPR004659">
    <property type="entry name" value="RNase_E/G"/>
</dbReference>
<gene>
    <name evidence="20" type="ordered locus">Dole_2439</name>
</gene>
<reference evidence="20 21" key="1">
    <citation type="submission" date="2007-10" db="EMBL/GenBank/DDBJ databases">
        <title>Complete sequence of Desulfococcus oleovorans Hxd3.</title>
        <authorList>
            <consortium name="US DOE Joint Genome Institute"/>
            <person name="Copeland A."/>
            <person name="Lucas S."/>
            <person name="Lapidus A."/>
            <person name="Barry K."/>
            <person name="Glavina del Rio T."/>
            <person name="Dalin E."/>
            <person name="Tice H."/>
            <person name="Pitluck S."/>
            <person name="Kiss H."/>
            <person name="Brettin T."/>
            <person name="Bruce D."/>
            <person name="Detter J.C."/>
            <person name="Han C."/>
            <person name="Schmutz J."/>
            <person name="Larimer F."/>
            <person name="Land M."/>
            <person name="Hauser L."/>
            <person name="Kyrpides N."/>
            <person name="Kim E."/>
            <person name="Wawrik B."/>
            <person name="Richardson P."/>
        </authorList>
    </citation>
    <scope>NUCLEOTIDE SEQUENCE [LARGE SCALE GENOMIC DNA]</scope>
    <source>
        <strain evidence="21">DSM 6200 / JCM 39069 / Hxd3</strain>
    </source>
</reference>
<dbReference type="SUPFAM" id="SSF50249">
    <property type="entry name" value="Nucleic acid-binding proteins"/>
    <property type="match status" value="1"/>
</dbReference>
<dbReference type="CDD" id="cd04453">
    <property type="entry name" value="S1_RNase_E"/>
    <property type="match status" value="1"/>
</dbReference>
<evidence type="ECO:0000256" key="14">
    <source>
        <dbReference type="ARBA" id="ARBA00022801"/>
    </source>
</evidence>
<comment type="similarity">
    <text evidence="3">Belongs to the RNase E/G family. RNase G subfamily.</text>
</comment>
<comment type="cofactor">
    <cofactor evidence="1">
        <name>Mg(2+)</name>
        <dbReference type="ChEBI" id="CHEBI:18420"/>
    </cofactor>
</comment>
<evidence type="ECO:0000313" key="21">
    <source>
        <dbReference type="Proteomes" id="UP000008561"/>
    </source>
</evidence>
<evidence type="ECO:0000256" key="10">
    <source>
        <dbReference type="ARBA" id="ARBA00022722"/>
    </source>
</evidence>
<evidence type="ECO:0000256" key="5">
    <source>
        <dbReference type="ARBA" id="ARBA00022475"/>
    </source>
</evidence>
<dbReference type="eggNOG" id="COG1530">
    <property type="taxonomic scope" value="Bacteria"/>
</dbReference>
<dbReference type="GO" id="GO:0005737">
    <property type="term" value="C:cytoplasm"/>
    <property type="evidence" value="ECO:0007669"/>
    <property type="project" value="UniProtKB-SubCell"/>
</dbReference>
<evidence type="ECO:0000256" key="13">
    <source>
        <dbReference type="ARBA" id="ARBA00022759"/>
    </source>
</evidence>
<dbReference type="GO" id="GO:0006364">
    <property type="term" value="P:rRNA processing"/>
    <property type="evidence" value="ECO:0007669"/>
    <property type="project" value="UniProtKB-KW"/>
</dbReference>
<evidence type="ECO:0000259" key="19">
    <source>
        <dbReference type="PROSITE" id="PS50126"/>
    </source>
</evidence>
<dbReference type="InterPro" id="IPR048583">
    <property type="entry name" value="RNase_E_G_thioredoxin-like"/>
</dbReference>
<dbReference type="Gene3D" id="2.40.50.140">
    <property type="entry name" value="Nucleic acid-binding proteins"/>
    <property type="match status" value="1"/>
</dbReference>
<dbReference type="GO" id="GO:0016787">
    <property type="term" value="F:hydrolase activity"/>
    <property type="evidence" value="ECO:0007669"/>
    <property type="project" value="UniProtKB-KW"/>
</dbReference>
<evidence type="ECO:0000256" key="9">
    <source>
        <dbReference type="ARBA" id="ARBA00022694"/>
    </source>
</evidence>